<dbReference type="SUPFAM" id="SSF56349">
    <property type="entry name" value="DNA breaking-rejoining enzymes"/>
    <property type="match status" value="1"/>
</dbReference>
<dbReference type="Gene3D" id="1.10.443.10">
    <property type="entry name" value="Intergrase catalytic core"/>
    <property type="match status" value="1"/>
</dbReference>
<sequence>MKSLSRVLNIAHKLGMLDAVPHIPKKKEPPIRVRWITKEQAKQLIDKLSSDWMKSICKFALMTGARRTEILTMTWDKIDSCKKGSNRD</sequence>
<protein>
    <submittedName>
        <fullName evidence="2">Uncharacterized protein</fullName>
    </submittedName>
</protein>
<dbReference type="GO" id="GO:0006310">
    <property type="term" value="P:DNA recombination"/>
    <property type="evidence" value="ECO:0007669"/>
    <property type="project" value="UniProtKB-KW"/>
</dbReference>
<dbReference type="InterPro" id="IPR011010">
    <property type="entry name" value="DNA_brk_join_enz"/>
</dbReference>
<evidence type="ECO:0000313" key="2">
    <source>
        <dbReference type="EMBL" id="STY64388.1"/>
    </source>
</evidence>
<keyword evidence="1" id="KW-0233">DNA recombination</keyword>
<proteinExistence type="predicted"/>
<evidence type="ECO:0000313" key="3">
    <source>
        <dbReference type="Proteomes" id="UP000254802"/>
    </source>
</evidence>
<dbReference type="GO" id="GO:0003677">
    <property type="term" value="F:DNA binding"/>
    <property type="evidence" value="ECO:0007669"/>
    <property type="project" value="InterPro"/>
</dbReference>
<dbReference type="InterPro" id="IPR013762">
    <property type="entry name" value="Integrase-like_cat_sf"/>
</dbReference>
<name>A0A378NEI9_MANHA</name>
<dbReference type="EMBL" id="UGPN01000002">
    <property type="protein sequence ID" value="STY64388.1"/>
    <property type="molecule type" value="Genomic_DNA"/>
</dbReference>
<dbReference type="AlphaFoldDB" id="A0A378NEI9"/>
<accession>A0A378NEI9</accession>
<dbReference type="STRING" id="75985.WC39_04570"/>
<dbReference type="GO" id="GO:0015074">
    <property type="term" value="P:DNA integration"/>
    <property type="evidence" value="ECO:0007669"/>
    <property type="project" value="InterPro"/>
</dbReference>
<dbReference type="Proteomes" id="UP000254802">
    <property type="component" value="Unassembled WGS sequence"/>
</dbReference>
<reference evidence="2 3" key="1">
    <citation type="submission" date="2018-06" db="EMBL/GenBank/DDBJ databases">
        <authorList>
            <consortium name="Pathogen Informatics"/>
            <person name="Doyle S."/>
        </authorList>
    </citation>
    <scope>NUCLEOTIDE SEQUENCE [LARGE SCALE GENOMIC DNA]</scope>
    <source>
        <strain evidence="2 3">NCTC10638</strain>
    </source>
</reference>
<gene>
    <name evidence="2" type="ORF">NCTC10638_03569</name>
</gene>
<evidence type="ECO:0000256" key="1">
    <source>
        <dbReference type="ARBA" id="ARBA00023172"/>
    </source>
</evidence>
<organism evidence="2 3">
    <name type="scientific">Mannheimia haemolytica</name>
    <name type="common">Pasteurella haemolytica</name>
    <dbReference type="NCBI Taxonomy" id="75985"/>
    <lineage>
        <taxon>Bacteria</taxon>
        <taxon>Pseudomonadati</taxon>
        <taxon>Pseudomonadota</taxon>
        <taxon>Gammaproteobacteria</taxon>
        <taxon>Pasteurellales</taxon>
        <taxon>Pasteurellaceae</taxon>
        <taxon>Mannheimia</taxon>
    </lineage>
</organism>